<comment type="similarity">
    <text evidence="2 9">Belongs to the zinc-containing alcohol dehydrogenase family.</text>
</comment>
<dbReference type="InterPro" id="IPR013149">
    <property type="entry name" value="ADH-like_C"/>
</dbReference>
<keyword evidence="5 9" id="KW-0862">Zinc</keyword>
<dbReference type="Pfam" id="PF00107">
    <property type="entry name" value="ADH_zinc_N"/>
    <property type="match status" value="1"/>
</dbReference>
<organism evidence="11 12">
    <name type="scientific">Streptomyces acidicola</name>
    <dbReference type="NCBI Taxonomy" id="2596892"/>
    <lineage>
        <taxon>Bacteria</taxon>
        <taxon>Bacillati</taxon>
        <taxon>Actinomycetota</taxon>
        <taxon>Actinomycetes</taxon>
        <taxon>Kitasatosporales</taxon>
        <taxon>Streptomycetaceae</taxon>
        <taxon>Streptomyces</taxon>
    </lineage>
</organism>
<evidence type="ECO:0000256" key="5">
    <source>
        <dbReference type="ARBA" id="ARBA00022833"/>
    </source>
</evidence>
<dbReference type="InterPro" id="IPR013154">
    <property type="entry name" value="ADH-like_N"/>
</dbReference>
<feature type="domain" description="Enoyl reductase (ER)" evidence="10">
    <location>
        <begin position="10"/>
        <end position="353"/>
    </location>
</feature>
<dbReference type="Gene3D" id="3.90.180.10">
    <property type="entry name" value="Medium-chain alcohol dehydrogenases, catalytic domain"/>
    <property type="match status" value="1"/>
</dbReference>
<dbReference type="PANTHER" id="PTHR42940">
    <property type="entry name" value="ALCOHOL DEHYDROGENASE 1-RELATED"/>
    <property type="match status" value="1"/>
</dbReference>
<dbReference type="Gene3D" id="3.40.50.720">
    <property type="entry name" value="NAD(P)-binding Rossmann-like Domain"/>
    <property type="match status" value="1"/>
</dbReference>
<dbReference type="EC" id="1.1.1.1" evidence="3"/>
<dbReference type="InterPro" id="IPR002328">
    <property type="entry name" value="ADH_Zn_CS"/>
</dbReference>
<dbReference type="InterPro" id="IPR020843">
    <property type="entry name" value="ER"/>
</dbReference>
<evidence type="ECO:0000256" key="2">
    <source>
        <dbReference type="ARBA" id="ARBA00008072"/>
    </source>
</evidence>
<accession>A0A5N8WW12</accession>
<comment type="catalytic activity">
    <reaction evidence="7">
        <text>a secondary alcohol + NAD(+) = a ketone + NADH + H(+)</text>
        <dbReference type="Rhea" id="RHEA:10740"/>
        <dbReference type="ChEBI" id="CHEBI:15378"/>
        <dbReference type="ChEBI" id="CHEBI:17087"/>
        <dbReference type="ChEBI" id="CHEBI:35681"/>
        <dbReference type="ChEBI" id="CHEBI:57540"/>
        <dbReference type="ChEBI" id="CHEBI:57945"/>
        <dbReference type="EC" id="1.1.1.1"/>
    </reaction>
</comment>
<dbReference type="AlphaFoldDB" id="A0A5N8WW12"/>
<evidence type="ECO:0000313" key="11">
    <source>
        <dbReference type="EMBL" id="MPY50395.1"/>
    </source>
</evidence>
<evidence type="ECO:0000256" key="1">
    <source>
        <dbReference type="ARBA" id="ARBA00001947"/>
    </source>
</evidence>
<dbReference type="GO" id="GO:0004022">
    <property type="term" value="F:alcohol dehydrogenase (NAD+) activity"/>
    <property type="evidence" value="ECO:0007669"/>
    <property type="project" value="UniProtKB-EC"/>
</dbReference>
<dbReference type="InterPro" id="IPR011032">
    <property type="entry name" value="GroES-like_sf"/>
</dbReference>
<dbReference type="CDD" id="cd05284">
    <property type="entry name" value="arabinose_DH_like"/>
    <property type="match status" value="1"/>
</dbReference>
<dbReference type="InterPro" id="IPR036291">
    <property type="entry name" value="NAD(P)-bd_dom_sf"/>
</dbReference>
<comment type="cofactor">
    <cofactor evidence="1 9">
        <name>Zn(2+)</name>
        <dbReference type="ChEBI" id="CHEBI:29105"/>
    </cofactor>
</comment>
<dbReference type="Proteomes" id="UP000373149">
    <property type="component" value="Unassembled WGS sequence"/>
</dbReference>
<dbReference type="SMART" id="SM00829">
    <property type="entry name" value="PKS_ER"/>
    <property type="match status" value="1"/>
</dbReference>
<evidence type="ECO:0000256" key="6">
    <source>
        <dbReference type="ARBA" id="ARBA00023002"/>
    </source>
</evidence>
<keyword evidence="6" id="KW-0560">Oxidoreductase</keyword>
<comment type="caution">
    <text evidence="11">The sequence shown here is derived from an EMBL/GenBank/DDBJ whole genome shotgun (WGS) entry which is preliminary data.</text>
</comment>
<name>A0A5N8WW12_9ACTN</name>
<keyword evidence="4 9" id="KW-0479">Metal-binding</keyword>
<dbReference type="PANTHER" id="PTHR42940:SF8">
    <property type="entry name" value="VACUOLAR PROTEIN SORTING-ASSOCIATED PROTEIN 11"/>
    <property type="match status" value="1"/>
</dbReference>
<evidence type="ECO:0000256" key="4">
    <source>
        <dbReference type="ARBA" id="ARBA00022723"/>
    </source>
</evidence>
<dbReference type="Pfam" id="PF08240">
    <property type="entry name" value="ADH_N"/>
    <property type="match status" value="1"/>
</dbReference>
<evidence type="ECO:0000256" key="9">
    <source>
        <dbReference type="RuleBase" id="RU361277"/>
    </source>
</evidence>
<keyword evidence="12" id="KW-1185">Reference proteome</keyword>
<protein>
    <recommendedName>
        <fullName evidence="3">alcohol dehydrogenase</fullName>
        <ecNumber evidence="3">1.1.1.1</ecNumber>
    </recommendedName>
</protein>
<sequence length="356" mass="36618">MRALRLTAWGEPPAWCEVERPVPRGAEVLVRVEATGLCHSDLHVVGAAPGVLPYRLPFTLGHEIAGIVEALGPDADGPDADGLDTDGLAAGDRVVVYGPWGCDSCGRCASGRANYCDRRESLAWHGAGLGRDGGMAEYVLVPSARHLAPTGDLAAGQAAPLSDAGLTSYHAVAGMRPALGEGTTAVVIGVGGLGHLAIQILRATTAGRVFAVDVREEALALAHRCGAEFGTLLRDDTARVLRARTAGSGADAVLDFVGSSTSLTLATGVLRPGGELAVVGSGGGHLTVRKPGALPPGLRLSLPFWGTRPELADVISLARSGAIHVETEPFPLSAAQEAFDRLRGGRVRGRAVLVPD</sequence>
<evidence type="ECO:0000256" key="7">
    <source>
        <dbReference type="ARBA" id="ARBA00049164"/>
    </source>
</evidence>
<dbReference type="SUPFAM" id="SSF51735">
    <property type="entry name" value="NAD(P)-binding Rossmann-fold domains"/>
    <property type="match status" value="1"/>
</dbReference>
<evidence type="ECO:0000256" key="3">
    <source>
        <dbReference type="ARBA" id="ARBA00013190"/>
    </source>
</evidence>
<dbReference type="SUPFAM" id="SSF50129">
    <property type="entry name" value="GroES-like"/>
    <property type="match status" value="1"/>
</dbReference>
<evidence type="ECO:0000256" key="8">
    <source>
        <dbReference type="ARBA" id="ARBA00049243"/>
    </source>
</evidence>
<evidence type="ECO:0000313" key="12">
    <source>
        <dbReference type="Proteomes" id="UP000373149"/>
    </source>
</evidence>
<comment type="catalytic activity">
    <reaction evidence="8">
        <text>a primary alcohol + NAD(+) = an aldehyde + NADH + H(+)</text>
        <dbReference type="Rhea" id="RHEA:10736"/>
        <dbReference type="ChEBI" id="CHEBI:15378"/>
        <dbReference type="ChEBI" id="CHEBI:15734"/>
        <dbReference type="ChEBI" id="CHEBI:17478"/>
        <dbReference type="ChEBI" id="CHEBI:57540"/>
        <dbReference type="ChEBI" id="CHEBI:57945"/>
        <dbReference type="EC" id="1.1.1.1"/>
    </reaction>
</comment>
<reference evidence="11 12" key="1">
    <citation type="submission" date="2019-09" db="EMBL/GenBank/DDBJ databases">
        <authorList>
            <person name="Duangmal K."/>
            <person name="Teo W.F.A."/>
            <person name="Lipun K."/>
        </authorList>
    </citation>
    <scope>NUCLEOTIDE SEQUENCE [LARGE SCALE GENOMIC DNA]</scope>
    <source>
        <strain evidence="11 12">K1PN6</strain>
    </source>
</reference>
<dbReference type="RefSeq" id="WP_152863913.1">
    <property type="nucleotide sequence ID" value="NZ_VMNX01000060.1"/>
</dbReference>
<dbReference type="EMBL" id="VMNX01000060">
    <property type="protein sequence ID" value="MPY50395.1"/>
    <property type="molecule type" value="Genomic_DNA"/>
</dbReference>
<dbReference type="GO" id="GO:0008270">
    <property type="term" value="F:zinc ion binding"/>
    <property type="evidence" value="ECO:0007669"/>
    <property type="project" value="InterPro"/>
</dbReference>
<gene>
    <name evidence="11" type="ORF">FPZ41_18160</name>
</gene>
<evidence type="ECO:0000259" key="10">
    <source>
        <dbReference type="SMART" id="SM00829"/>
    </source>
</evidence>
<proteinExistence type="inferred from homology"/>
<dbReference type="PROSITE" id="PS00059">
    <property type="entry name" value="ADH_ZINC"/>
    <property type="match status" value="1"/>
</dbReference>